<proteinExistence type="predicted"/>
<feature type="region of interest" description="Disordered" evidence="1">
    <location>
        <begin position="51"/>
        <end position="70"/>
    </location>
</feature>
<evidence type="ECO:0000313" key="2">
    <source>
        <dbReference type="EMBL" id="GMG83221.1"/>
    </source>
</evidence>
<organism evidence="2 3">
    <name type="scientific">Paralimibaculum aggregatum</name>
    <dbReference type="NCBI Taxonomy" id="3036245"/>
    <lineage>
        <taxon>Bacteria</taxon>
        <taxon>Pseudomonadati</taxon>
        <taxon>Pseudomonadota</taxon>
        <taxon>Alphaproteobacteria</taxon>
        <taxon>Rhodobacterales</taxon>
        <taxon>Paracoccaceae</taxon>
        <taxon>Paralimibaculum</taxon>
    </lineage>
</organism>
<name>A0ABQ6LIW6_9RHOB</name>
<accession>A0ABQ6LIW6</accession>
<dbReference type="Proteomes" id="UP001239909">
    <property type="component" value="Unassembled WGS sequence"/>
</dbReference>
<evidence type="ECO:0000256" key="1">
    <source>
        <dbReference type="SAM" id="MobiDB-lite"/>
    </source>
</evidence>
<gene>
    <name evidence="2" type="ORF">LNKW23_24340</name>
</gene>
<reference evidence="2 3" key="1">
    <citation type="submission" date="2023-04" db="EMBL/GenBank/DDBJ databases">
        <title>Marinoamorphus aggregata gen. nov., sp. Nov., isolate from tissue of brittle star Ophioplocus japonicus.</title>
        <authorList>
            <person name="Kawano K."/>
            <person name="Sawayama S."/>
            <person name="Nakagawa S."/>
        </authorList>
    </citation>
    <scope>NUCLEOTIDE SEQUENCE [LARGE SCALE GENOMIC DNA]</scope>
    <source>
        <strain evidence="2 3">NKW23</strain>
    </source>
</reference>
<evidence type="ECO:0000313" key="3">
    <source>
        <dbReference type="Proteomes" id="UP001239909"/>
    </source>
</evidence>
<sequence length="70" mass="7193">MADRAGPPPPPPLHRRGGCERIVAHPREAAGRRLPNALAPFPIRGAAVLSGRGVGGRARPESTAAPRMGG</sequence>
<comment type="caution">
    <text evidence="2">The sequence shown here is derived from an EMBL/GenBank/DDBJ whole genome shotgun (WGS) entry which is preliminary data.</text>
</comment>
<protein>
    <submittedName>
        <fullName evidence="2">Uncharacterized protein</fullName>
    </submittedName>
</protein>
<dbReference type="EMBL" id="BSYI01000017">
    <property type="protein sequence ID" value="GMG83221.1"/>
    <property type="molecule type" value="Genomic_DNA"/>
</dbReference>
<keyword evidence="3" id="KW-1185">Reference proteome</keyword>